<evidence type="ECO:0000313" key="2">
    <source>
        <dbReference type="EMBL" id="MTU42095.1"/>
    </source>
</evidence>
<proteinExistence type="predicted"/>
<accession>A0A6L6MXV6</accession>
<dbReference type="EMBL" id="WNCL01000001">
    <property type="protein sequence ID" value="MTU42095.1"/>
    <property type="molecule type" value="Genomic_DNA"/>
</dbReference>
<evidence type="ECO:0000313" key="3">
    <source>
        <dbReference type="Proteomes" id="UP000462362"/>
    </source>
</evidence>
<dbReference type="GO" id="GO:0005886">
    <property type="term" value="C:plasma membrane"/>
    <property type="evidence" value="ECO:0007669"/>
    <property type="project" value="TreeGrafter"/>
</dbReference>
<dbReference type="InterPro" id="IPR008023">
    <property type="entry name" value="DUF748"/>
</dbReference>
<dbReference type="InterPro" id="IPR052894">
    <property type="entry name" value="AsmA-related"/>
</dbReference>
<dbReference type="PANTHER" id="PTHR30441:SF8">
    <property type="entry name" value="DUF748 DOMAIN-CONTAINING PROTEIN"/>
    <property type="match status" value="1"/>
</dbReference>
<reference evidence="2 3" key="1">
    <citation type="journal article" date="2019" name="Nat. Med.">
        <title>A library of human gut bacterial isolates paired with longitudinal multiomics data enables mechanistic microbiome research.</title>
        <authorList>
            <person name="Poyet M."/>
            <person name="Groussin M."/>
            <person name="Gibbons S.M."/>
            <person name="Avila-Pacheco J."/>
            <person name="Jiang X."/>
            <person name="Kearney S.M."/>
            <person name="Perrotta A.R."/>
            <person name="Berdy B."/>
            <person name="Zhao S."/>
            <person name="Lieberman T.D."/>
            <person name="Swanson P.K."/>
            <person name="Smith M."/>
            <person name="Roesemann S."/>
            <person name="Alexander J.E."/>
            <person name="Rich S.A."/>
            <person name="Livny J."/>
            <person name="Vlamakis H."/>
            <person name="Clish C."/>
            <person name="Bullock K."/>
            <person name="Deik A."/>
            <person name="Scott J."/>
            <person name="Pierce K.A."/>
            <person name="Xavier R.J."/>
            <person name="Alm E.J."/>
        </authorList>
    </citation>
    <scope>NUCLEOTIDE SEQUENCE [LARGE SCALE GENOMIC DNA]</scope>
    <source>
        <strain evidence="2 3">BIOML-A2</strain>
    </source>
</reference>
<dbReference type="RefSeq" id="WP_155165191.1">
    <property type="nucleotide sequence ID" value="NZ_CAUCUK010000022.1"/>
</dbReference>
<name>A0A6L6MXV6_9BURK</name>
<dbReference type="AlphaFoldDB" id="A0A6L6MXV6"/>
<dbReference type="Pfam" id="PF05359">
    <property type="entry name" value="DUF748"/>
    <property type="match status" value="2"/>
</dbReference>
<feature type="region of interest" description="Disordered" evidence="1">
    <location>
        <begin position="567"/>
        <end position="596"/>
    </location>
</feature>
<evidence type="ECO:0000256" key="1">
    <source>
        <dbReference type="SAM" id="MobiDB-lite"/>
    </source>
</evidence>
<dbReference type="Proteomes" id="UP000462362">
    <property type="component" value="Unassembled WGS sequence"/>
</dbReference>
<dbReference type="PANTHER" id="PTHR30441">
    <property type="entry name" value="DUF748 DOMAIN-CONTAINING PROTEIN"/>
    <property type="match status" value="1"/>
</dbReference>
<gene>
    <name evidence="2" type="ORF">GMD42_00330</name>
</gene>
<dbReference type="InterPro" id="IPR036737">
    <property type="entry name" value="OmpA-like_sf"/>
</dbReference>
<dbReference type="Gene3D" id="3.30.1330.60">
    <property type="entry name" value="OmpA-like domain"/>
    <property type="match status" value="1"/>
</dbReference>
<comment type="caution">
    <text evidence="2">The sequence shown here is derived from an EMBL/GenBank/DDBJ whole genome shotgun (WGS) entry which is preliminary data.</text>
</comment>
<organism evidence="2 3">
    <name type="scientific">Parasutterella excrementihominis</name>
    <dbReference type="NCBI Taxonomy" id="487175"/>
    <lineage>
        <taxon>Bacteria</taxon>
        <taxon>Pseudomonadati</taxon>
        <taxon>Pseudomonadota</taxon>
        <taxon>Betaproteobacteria</taxon>
        <taxon>Burkholderiales</taxon>
        <taxon>Sutterellaceae</taxon>
        <taxon>Parasutterella</taxon>
    </lineage>
</organism>
<dbReference type="GO" id="GO:0090313">
    <property type="term" value="P:regulation of protein targeting to membrane"/>
    <property type="evidence" value="ECO:0007669"/>
    <property type="project" value="TreeGrafter"/>
</dbReference>
<feature type="region of interest" description="Disordered" evidence="1">
    <location>
        <begin position="351"/>
        <end position="372"/>
    </location>
</feature>
<sequence>MGKKLWITTGIIGALAAAYTAGGFLGVPYGVNWALKKYAEPIVGRTITTQEVKFNPFTLQFSVKGLNVQKDGEPALLSVGSLQTKVLWDSLFKLSPLVQYITIDGLNSTVIRTGLDTFNFSDIIQRIQEMPTSPEEEKKDDKPLQFSIGNIKLTNSSITLDDKFRHKVDKVTDLNFALPLISNFQNDVDVPITPDLKFNFNGEPFAINAESVPFTPGKKTGVNFTVTGLNLENAASFNPIPLNVKVTKGTMDCAFNLDFEKKQGEENAYLRLKGTVKMKDVGLEDELGKAYQIIGVKEIDANLKEFAFFRQNLDIGEIQIHNPSVVVIRDKDSLNLVQLLTHIVKEQKAQAKQDAKEAKEKATLPEDEKKTPNDWTWNIDKVSVRNGMINFTDTTNNFKRPVTNVNVSLAPINGKNGTRTSIDASVGAIGGHIQANGGIVITPFSMDLNLQSSGLSIADLTPYISQYSSAHVTQGTFSNKGELKLNLAKDVSFSYTGNADVASLNVTDKQGAAAVSLKNLAVGGISVSGLSPLQISLGTIALTSPNVNVVMNKNGSINLASLGTPSNAPAPAATTDKPAASKPQSKAQASSGSSSAPAINVGKITLTDGRVRYTDNSIEPTFKLNASNLAGSLSNYSTTTKGNATVDVKGLLNGTPMNISGTINPFESKLKLAMKGEVTSLSLPAFSPFSAKFTGHPIEKGLLTYKGAFDINQDKLTSENALVINKLEFGSQVPDAKDALPVGLAVSLLQDRQGQIDLNIPVSGSLDDPEFSVGGIIVKVIVNLISKAVTAPFALIGSMFGGEDMDLNNLQFASGSARLDEKTIKALNIVAKAMQDRPGIKIQIIGMASEKEDGEGLKEQLLMRDMRYAIYRDTTSATNAKVLTAAQIDKAIKQLYSESTAPNKPKNTDIEQMKAFLMKNQRVATADLKQLADRRAAAVRNYLIQKEKVAADRLFISTSKTQRGDQVVPGVALGLQD</sequence>
<feature type="compositionally biased region" description="Low complexity" evidence="1">
    <location>
        <begin position="569"/>
        <end position="596"/>
    </location>
</feature>
<protein>
    <submittedName>
        <fullName evidence="2">DUF748 domain-containing protein</fullName>
    </submittedName>
</protein>